<dbReference type="Pfam" id="PF00338">
    <property type="entry name" value="Ribosomal_S10"/>
    <property type="match status" value="1"/>
</dbReference>
<dbReference type="GO" id="GO:0006412">
    <property type="term" value="P:translation"/>
    <property type="evidence" value="ECO:0007669"/>
    <property type="project" value="InterPro"/>
</dbReference>
<dbReference type="Gene3D" id="3.30.70.600">
    <property type="entry name" value="Ribosomal protein S10 domain"/>
    <property type="match status" value="1"/>
</dbReference>
<dbReference type="GO" id="GO:1990904">
    <property type="term" value="C:ribonucleoprotein complex"/>
    <property type="evidence" value="ECO:0007669"/>
    <property type="project" value="UniProtKB-KW"/>
</dbReference>
<dbReference type="InterPro" id="IPR027486">
    <property type="entry name" value="Ribosomal_uS10_dom"/>
</dbReference>
<dbReference type="PANTHER" id="PTHR11700">
    <property type="entry name" value="30S RIBOSOMAL PROTEIN S10 FAMILY MEMBER"/>
    <property type="match status" value="1"/>
</dbReference>
<dbReference type="InterPro" id="IPR036838">
    <property type="entry name" value="Ribosomal_uS10_dom_sf"/>
</dbReference>
<feature type="domain" description="Small ribosomal subunit protein uS10" evidence="4">
    <location>
        <begin position="9"/>
        <end position="103"/>
    </location>
</feature>
<dbReference type="EMBL" id="UOGA01000190">
    <property type="protein sequence ID" value="VAX20911.1"/>
    <property type="molecule type" value="Genomic_DNA"/>
</dbReference>
<dbReference type="AlphaFoldDB" id="A0A3B1C2E7"/>
<keyword evidence="2 5" id="KW-0689">Ribosomal protein</keyword>
<keyword evidence="3" id="KW-0687">Ribonucleoprotein</keyword>
<dbReference type="PRINTS" id="PR00971">
    <property type="entry name" value="RIBOSOMALS10"/>
</dbReference>
<name>A0A3B1C2E7_9ZZZZ</name>
<dbReference type="NCBIfam" id="TIGR01049">
    <property type="entry name" value="rpsJ_bact"/>
    <property type="match status" value="1"/>
</dbReference>
<dbReference type="GO" id="GO:0003723">
    <property type="term" value="F:RNA binding"/>
    <property type="evidence" value="ECO:0007669"/>
    <property type="project" value="InterPro"/>
</dbReference>
<dbReference type="FunFam" id="3.30.70.600:FF:000001">
    <property type="entry name" value="30S ribosomal protein S10"/>
    <property type="match status" value="1"/>
</dbReference>
<proteinExistence type="inferred from homology"/>
<accession>A0A3B1C2E7</accession>
<dbReference type="InterPro" id="IPR018268">
    <property type="entry name" value="Ribosomal_uS10_CS"/>
</dbReference>
<evidence type="ECO:0000256" key="2">
    <source>
        <dbReference type="ARBA" id="ARBA00022980"/>
    </source>
</evidence>
<gene>
    <name evidence="5" type="ORF">MNBD_NITROSPINAE04-311</name>
</gene>
<organism evidence="5">
    <name type="scientific">hydrothermal vent metagenome</name>
    <dbReference type="NCBI Taxonomy" id="652676"/>
    <lineage>
        <taxon>unclassified sequences</taxon>
        <taxon>metagenomes</taxon>
        <taxon>ecological metagenomes</taxon>
    </lineage>
</organism>
<dbReference type="SMART" id="SM01403">
    <property type="entry name" value="Ribosomal_S10"/>
    <property type="match status" value="1"/>
</dbReference>
<sequence length="104" mass="11923">MVTASQKIRIRLKAYDHRVLDQGVKEIVETVRRSGARVIGPIPMPTVRNRWTVLRSPHVDKKSREQFEIRTHKRIIDIVDPSPTTVDALMKLDLSSGVDIEIKL</sequence>
<comment type="similarity">
    <text evidence="1">Belongs to the universal ribosomal protein uS10 family.</text>
</comment>
<dbReference type="InterPro" id="IPR001848">
    <property type="entry name" value="Ribosomal_uS10"/>
</dbReference>
<evidence type="ECO:0000259" key="4">
    <source>
        <dbReference type="SMART" id="SM01403"/>
    </source>
</evidence>
<evidence type="ECO:0000256" key="1">
    <source>
        <dbReference type="ARBA" id="ARBA00007102"/>
    </source>
</evidence>
<evidence type="ECO:0000256" key="3">
    <source>
        <dbReference type="ARBA" id="ARBA00023274"/>
    </source>
</evidence>
<dbReference type="GO" id="GO:0003735">
    <property type="term" value="F:structural constituent of ribosome"/>
    <property type="evidence" value="ECO:0007669"/>
    <property type="project" value="InterPro"/>
</dbReference>
<evidence type="ECO:0000313" key="5">
    <source>
        <dbReference type="EMBL" id="VAX20911.1"/>
    </source>
</evidence>
<dbReference type="PROSITE" id="PS00361">
    <property type="entry name" value="RIBOSOMAL_S10"/>
    <property type="match status" value="1"/>
</dbReference>
<dbReference type="GO" id="GO:0005840">
    <property type="term" value="C:ribosome"/>
    <property type="evidence" value="ECO:0007669"/>
    <property type="project" value="UniProtKB-KW"/>
</dbReference>
<reference evidence="5" key="1">
    <citation type="submission" date="2018-06" db="EMBL/GenBank/DDBJ databases">
        <authorList>
            <person name="Zhirakovskaya E."/>
        </authorList>
    </citation>
    <scope>NUCLEOTIDE SEQUENCE</scope>
</reference>
<dbReference type="NCBIfam" id="NF001861">
    <property type="entry name" value="PRK00596.1"/>
    <property type="match status" value="1"/>
</dbReference>
<protein>
    <submittedName>
        <fullName evidence="5">SSU ribosomal protein S10p (S20e)</fullName>
    </submittedName>
</protein>
<dbReference type="SUPFAM" id="SSF54999">
    <property type="entry name" value="Ribosomal protein S10"/>
    <property type="match status" value="1"/>
</dbReference>
<dbReference type="HAMAP" id="MF_00508">
    <property type="entry name" value="Ribosomal_uS10"/>
    <property type="match status" value="1"/>
</dbReference>